<feature type="transmembrane region" description="Helical" evidence="6">
    <location>
        <begin position="284"/>
        <end position="304"/>
    </location>
</feature>
<name>A0ABT2UID3_9BACL</name>
<feature type="transmembrane region" description="Helical" evidence="6">
    <location>
        <begin position="109"/>
        <end position="125"/>
    </location>
</feature>
<feature type="transmembrane region" description="Helical" evidence="6">
    <location>
        <begin position="158"/>
        <end position="175"/>
    </location>
</feature>
<feature type="transmembrane region" description="Helical" evidence="6">
    <location>
        <begin position="316"/>
        <end position="338"/>
    </location>
</feature>
<keyword evidence="8" id="KW-1185">Reference proteome</keyword>
<feature type="transmembrane region" description="Helical" evidence="6">
    <location>
        <begin position="132"/>
        <end position="152"/>
    </location>
</feature>
<feature type="transmembrane region" description="Helical" evidence="6">
    <location>
        <begin position="350"/>
        <end position="373"/>
    </location>
</feature>
<dbReference type="InterPro" id="IPR018365">
    <property type="entry name" value="Cell_cycle_FtsW-rel_CS"/>
</dbReference>
<organism evidence="7 8">
    <name type="scientific">Paenibacillus baimaensis</name>
    <dbReference type="NCBI Taxonomy" id="2982185"/>
    <lineage>
        <taxon>Bacteria</taxon>
        <taxon>Bacillati</taxon>
        <taxon>Bacillota</taxon>
        <taxon>Bacilli</taxon>
        <taxon>Bacillales</taxon>
        <taxon>Paenibacillaceae</taxon>
        <taxon>Paenibacillus</taxon>
    </lineage>
</organism>
<proteinExistence type="predicted"/>
<evidence type="ECO:0000313" key="8">
    <source>
        <dbReference type="Proteomes" id="UP001652445"/>
    </source>
</evidence>
<feature type="transmembrane region" description="Helical" evidence="6">
    <location>
        <begin position="182"/>
        <end position="200"/>
    </location>
</feature>
<gene>
    <name evidence="7" type="ORF">OB236_15030</name>
</gene>
<dbReference type="RefSeq" id="WP_076231551.1">
    <property type="nucleotide sequence ID" value="NZ_JAOQIO010000050.1"/>
</dbReference>
<sequence>MLQKLKNIDLLIVAILLSFMVISTLLVYSATLDDPNIVFDMKKTITIYVICILAFLGVALVDYRVLLKISPYFYGAGLILLILVYKFGLEINSAKSWFQLPGNLLFQPAEFMKLMLILALAAFMARRQGEKLLFLTDIVPIGFIVLIPFVLVLIQPDLGNAVIFLVVLVGMLWIGNIKYTHFLIGFLLVIAGLFLFYYLFTHFHDPIQQYLKLQGKGHWVTRIDTFIDPDNASKDHSFQVVNSIKAIGSGGLSGERYLQGTSVHRNFIPYAYSDSIFVVLAEEFGFVGSSVLLLLYFVLIYRMILISIQCHDKGGAYVIVGVVSMFVFQIFENVGMLLGIMPLTGITLPFISYGGTSLLLNMMSIAVVVSIRIHQEKEPTFRA</sequence>
<keyword evidence="2 6" id="KW-0812">Transmembrane</keyword>
<feature type="transmembrane region" description="Helical" evidence="6">
    <location>
        <begin position="45"/>
        <end position="65"/>
    </location>
</feature>
<comment type="subcellular location">
    <subcellularLocation>
        <location evidence="1">Membrane</location>
        <topology evidence="1">Multi-pass membrane protein</topology>
    </subcellularLocation>
</comment>
<dbReference type="EMBL" id="JAOQIO010000050">
    <property type="protein sequence ID" value="MCU6793419.1"/>
    <property type="molecule type" value="Genomic_DNA"/>
</dbReference>
<dbReference type="InterPro" id="IPR001182">
    <property type="entry name" value="FtsW/RodA"/>
</dbReference>
<dbReference type="PANTHER" id="PTHR30474:SF1">
    <property type="entry name" value="PEPTIDOGLYCAN GLYCOSYLTRANSFERASE MRDB"/>
    <property type="match status" value="1"/>
</dbReference>
<keyword evidence="4 6" id="KW-1133">Transmembrane helix</keyword>
<evidence type="ECO:0000256" key="6">
    <source>
        <dbReference type="SAM" id="Phobius"/>
    </source>
</evidence>
<keyword evidence="3" id="KW-0133">Cell shape</keyword>
<evidence type="ECO:0000313" key="7">
    <source>
        <dbReference type="EMBL" id="MCU6793419.1"/>
    </source>
</evidence>
<evidence type="ECO:0000256" key="4">
    <source>
        <dbReference type="ARBA" id="ARBA00022989"/>
    </source>
</evidence>
<feature type="transmembrane region" description="Helical" evidence="6">
    <location>
        <begin position="72"/>
        <end position="89"/>
    </location>
</feature>
<keyword evidence="5 6" id="KW-0472">Membrane</keyword>
<comment type="caution">
    <text evidence="7">The sequence shown here is derived from an EMBL/GenBank/DDBJ whole genome shotgun (WGS) entry which is preliminary data.</text>
</comment>
<evidence type="ECO:0000256" key="3">
    <source>
        <dbReference type="ARBA" id="ARBA00022960"/>
    </source>
</evidence>
<evidence type="ECO:0000256" key="2">
    <source>
        <dbReference type="ARBA" id="ARBA00022692"/>
    </source>
</evidence>
<protein>
    <submittedName>
        <fullName evidence="7">FtsW/RodA/SpoVE family cell cycle protein</fullName>
    </submittedName>
</protein>
<dbReference type="PROSITE" id="PS00428">
    <property type="entry name" value="FTSW_RODA_SPOVE"/>
    <property type="match status" value="1"/>
</dbReference>
<reference evidence="7 8" key="1">
    <citation type="submission" date="2022-09" db="EMBL/GenBank/DDBJ databases">
        <authorList>
            <person name="Han X.L."/>
            <person name="Wang Q."/>
            <person name="Lu T."/>
        </authorList>
    </citation>
    <scope>NUCLEOTIDE SEQUENCE [LARGE SCALE GENOMIC DNA]</scope>
    <source>
        <strain evidence="7 8">WQ 127069</strain>
    </source>
</reference>
<evidence type="ECO:0000256" key="5">
    <source>
        <dbReference type="ARBA" id="ARBA00023136"/>
    </source>
</evidence>
<accession>A0ABT2UID3</accession>
<evidence type="ECO:0000256" key="1">
    <source>
        <dbReference type="ARBA" id="ARBA00004141"/>
    </source>
</evidence>
<dbReference type="Pfam" id="PF01098">
    <property type="entry name" value="FTSW_RODA_SPOVE"/>
    <property type="match status" value="1"/>
</dbReference>
<dbReference type="PANTHER" id="PTHR30474">
    <property type="entry name" value="CELL CYCLE PROTEIN"/>
    <property type="match status" value="1"/>
</dbReference>
<dbReference type="Proteomes" id="UP001652445">
    <property type="component" value="Unassembled WGS sequence"/>
</dbReference>